<dbReference type="AlphaFoldDB" id="A0A928HIL9"/>
<keyword evidence="1" id="KW-0732">Signal</keyword>
<sequence length="228" mass="25826">MKKVIIVAVLFLGLTLPAAAQKDWTSGYSGITHKGYYAYWLYAVKSQTKKNDAKRFLKTAFLGLGTSHKFVPVGAYEAQDAVRTEVERVQTERQRTFVNQATAHQHKDAILKNHSYVESVLKDNDIFEDYKIYARNADTFSPINMSLGQVTFLRLFFSAPTQQTKRPAELTPLKASLLENGIIHYTFKTNLHLIINTKYKTIDVCIGSKNLKDFEELNSPVAEDLLAD</sequence>
<comment type="caution">
    <text evidence="2">The sequence shown here is derived from an EMBL/GenBank/DDBJ whole genome shotgun (WGS) entry which is preliminary data.</text>
</comment>
<name>A0A928HIL9_9BACT</name>
<dbReference type="EMBL" id="SUVG01000004">
    <property type="protein sequence ID" value="MBE6421227.1"/>
    <property type="molecule type" value="Genomic_DNA"/>
</dbReference>
<gene>
    <name evidence="2" type="ORF">E7027_03745</name>
</gene>
<reference evidence="2" key="1">
    <citation type="submission" date="2019-04" db="EMBL/GenBank/DDBJ databases">
        <title>Evolution of Biomass-Degrading Anaerobic Consortia Revealed by Metagenomics.</title>
        <authorList>
            <person name="Peng X."/>
        </authorList>
    </citation>
    <scope>NUCLEOTIDE SEQUENCE</scope>
    <source>
        <strain evidence="2">SIG66</strain>
    </source>
</reference>
<feature type="chain" id="PRO_5036919385" evidence="1">
    <location>
        <begin position="21"/>
        <end position="228"/>
    </location>
</feature>
<dbReference type="Proteomes" id="UP000725649">
    <property type="component" value="Unassembled WGS sequence"/>
</dbReference>
<evidence type="ECO:0000313" key="3">
    <source>
        <dbReference type="Proteomes" id="UP000725649"/>
    </source>
</evidence>
<proteinExistence type="predicted"/>
<organism evidence="2 3">
    <name type="scientific">Candidatus Avelusimicrobium gallicola</name>
    <dbReference type="NCBI Taxonomy" id="2562704"/>
    <lineage>
        <taxon>Bacteria</taxon>
        <taxon>Pseudomonadati</taxon>
        <taxon>Elusimicrobiota</taxon>
        <taxon>Elusimicrobia</taxon>
        <taxon>Elusimicrobiales</taxon>
        <taxon>Elusimicrobiaceae</taxon>
        <taxon>Candidatus Avelusimicrobium</taxon>
    </lineage>
</organism>
<accession>A0A928HIL9</accession>
<evidence type="ECO:0000256" key="1">
    <source>
        <dbReference type="SAM" id="SignalP"/>
    </source>
</evidence>
<evidence type="ECO:0000313" key="2">
    <source>
        <dbReference type="EMBL" id="MBE6421227.1"/>
    </source>
</evidence>
<feature type="signal peptide" evidence="1">
    <location>
        <begin position="1"/>
        <end position="20"/>
    </location>
</feature>
<protein>
    <submittedName>
        <fullName evidence="2">Uncharacterized protein</fullName>
    </submittedName>
</protein>